<dbReference type="GO" id="GO:0006281">
    <property type="term" value="P:DNA repair"/>
    <property type="evidence" value="ECO:0007669"/>
    <property type="project" value="InterPro"/>
</dbReference>
<dbReference type="HOGENOM" id="CLU_2566016_0_0_10"/>
<dbReference type="SUPFAM" id="SSF57884">
    <property type="entry name" value="Ada DNA repair protein, N-terminal domain (N-Ada 10)"/>
    <property type="match status" value="1"/>
</dbReference>
<accession>A0A077ECD7</accession>
<dbReference type="InterPro" id="IPR004026">
    <property type="entry name" value="Ada_DNA_repair_Zn-bd"/>
</dbReference>
<gene>
    <name evidence="3" type="ORF">BD94_1312</name>
</gene>
<dbReference type="AlphaFoldDB" id="A0A077ECD7"/>
<dbReference type="eggNOG" id="COG2169">
    <property type="taxonomic scope" value="Bacteria"/>
</dbReference>
<evidence type="ECO:0000256" key="1">
    <source>
        <dbReference type="ARBA" id="ARBA00023159"/>
    </source>
</evidence>
<dbReference type="GO" id="GO:0008270">
    <property type="term" value="F:zinc ion binding"/>
    <property type="evidence" value="ECO:0007669"/>
    <property type="project" value="InterPro"/>
</dbReference>
<evidence type="ECO:0000313" key="4">
    <source>
        <dbReference type="Proteomes" id="UP000028933"/>
    </source>
</evidence>
<dbReference type="KEGG" id="eao:BD94_1312"/>
<dbReference type="GO" id="GO:0003677">
    <property type="term" value="F:DNA binding"/>
    <property type="evidence" value="ECO:0007669"/>
    <property type="project" value="InterPro"/>
</dbReference>
<dbReference type="STRING" id="1338011.BD94_1312"/>
<dbReference type="GO" id="GO:0008168">
    <property type="term" value="F:methyltransferase activity"/>
    <property type="evidence" value="ECO:0007669"/>
    <property type="project" value="InterPro"/>
</dbReference>
<keyword evidence="1" id="KW-0010">Activator</keyword>
<dbReference type="Gene3D" id="3.40.10.10">
    <property type="entry name" value="DNA Methylphosphotriester Repair Domain"/>
    <property type="match status" value="1"/>
</dbReference>
<organism evidence="3 4">
    <name type="scientific">Elizabethkingia anophelis NUHP1</name>
    <dbReference type="NCBI Taxonomy" id="1338011"/>
    <lineage>
        <taxon>Bacteria</taxon>
        <taxon>Pseudomonadati</taxon>
        <taxon>Bacteroidota</taxon>
        <taxon>Flavobacteriia</taxon>
        <taxon>Flavobacteriales</taxon>
        <taxon>Weeksellaceae</taxon>
        <taxon>Elizabethkingia</taxon>
    </lineage>
</organism>
<dbReference type="InterPro" id="IPR035451">
    <property type="entry name" value="Ada-like_dom_sf"/>
</dbReference>
<protein>
    <recommendedName>
        <fullName evidence="2">Ada DNA repair metal-binding domain-containing protein</fullName>
    </recommendedName>
</protein>
<dbReference type="RefSeq" id="WP_024565082.1">
    <property type="nucleotide sequence ID" value="NZ_CP007547.1"/>
</dbReference>
<proteinExistence type="predicted"/>
<reference evidence="3" key="1">
    <citation type="journal article" date="2013" name="Lancet">
        <title>First case of E anophelis outbreak in an intensive-care unit.</title>
        <authorList>
            <person name="Teo J."/>
            <person name="Tan S.Y."/>
            <person name="Tay M."/>
            <person name="Ding Y."/>
            <person name="Kjelleberg S."/>
            <person name="Givskov M."/>
            <person name="Lin R.T."/>
            <person name="Yang L."/>
        </authorList>
    </citation>
    <scope>NUCLEOTIDE SEQUENCE [LARGE SCALE GENOMIC DNA]</scope>
    <source>
        <strain evidence="3">NUHP1</strain>
    </source>
</reference>
<dbReference type="Proteomes" id="UP000028933">
    <property type="component" value="Chromosome"/>
</dbReference>
<feature type="domain" description="Ada DNA repair metal-binding" evidence="2">
    <location>
        <begin position="21"/>
        <end position="69"/>
    </location>
</feature>
<dbReference type="EMBL" id="CP007547">
    <property type="protein sequence ID" value="AIL45087.1"/>
    <property type="molecule type" value="Genomic_DNA"/>
</dbReference>
<evidence type="ECO:0000313" key="3">
    <source>
        <dbReference type="EMBL" id="AIL45087.1"/>
    </source>
</evidence>
<reference evidence="3" key="2">
    <citation type="journal article" date="2015" name="Genome Biol. Evol.">
        <title>Complete Genome Sequence and Transcriptomic Analysis of the Novel Pathogen Elizabethkingia anophelis in Response to Oxidative Stress.</title>
        <authorList>
            <person name="Li Y."/>
            <person name="Liu Y."/>
            <person name="Chew S.C."/>
            <person name="Tay M."/>
            <person name="Salido M.M."/>
            <person name="Teo J."/>
            <person name="Lauro F.M."/>
            <person name="Givskov M."/>
            <person name="Yang L."/>
        </authorList>
    </citation>
    <scope>NUCLEOTIDE SEQUENCE</scope>
    <source>
        <strain evidence="3">NUHP1</strain>
    </source>
</reference>
<name>A0A077ECD7_9FLAO</name>
<sequence>MIEHIDISDSELRNKIRRKDILLAGNRKLKIYGTLSCTSGKRMKRENRIFFSSESEAIDNAYRPCGHCMKEQYSKWKNGII</sequence>
<dbReference type="Pfam" id="PF02805">
    <property type="entry name" value="Ada_Zn_binding"/>
    <property type="match status" value="1"/>
</dbReference>
<evidence type="ECO:0000259" key="2">
    <source>
        <dbReference type="Pfam" id="PF02805"/>
    </source>
</evidence>
<dbReference type="GO" id="GO:0006355">
    <property type="term" value="P:regulation of DNA-templated transcription"/>
    <property type="evidence" value="ECO:0007669"/>
    <property type="project" value="InterPro"/>
</dbReference>